<dbReference type="SUPFAM" id="SSF141868">
    <property type="entry name" value="EAL domain-like"/>
    <property type="match status" value="1"/>
</dbReference>
<dbReference type="PROSITE" id="PS50113">
    <property type="entry name" value="PAC"/>
    <property type="match status" value="3"/>
</dbReference>
<feature type="domain" description="PAS" evidence="1">
    <location>
        <begin position="155"/>
        <end position="212"/>
    </location>
</feature>
<dbReference type="InterPro" id="IPR001610">
    <property type="entry name" value="PAC"/>
</dbReference>
<dbReference type="Pfam" id="PF08447">
    <property type="entry name" value="PAS_3"/>
    <property type="match status" value="2"/>
</dbReference>
<proteinExistence type="predicted"/>
<evidence type="ECO:0000313" key="7">
    <source>
        <dbReference type="Proteomes" id="UP000294613"/>
    </source>
</evidence>
<dbReference type="InterPro" id="IPR035919">
    <property type="entry name" value="EAL_sf"/>
</dbReference>
<dbReference type="PANTHER" id="PTHR44757">
    <property type="entry name" value="DIGUANYLATE CYCLASE DGCP"/>
    <property type="match status" value="1"/>
</dbReference>
<evidence type="ECO:0000259" key="2">
    <source>
        <dbReference type="PROSITE" id="PS50113"/>
    </source>
</evidence>
<dbReference type="SUPFAM" id="SSF55073">
    <property type="entry name" value="Nucleotide cyclase"/>
    <property type="match status" value="2"/>
</dbReference>
<dbReference type="CDD" id="cd00130">
    <property type="entry name" value="PAS"/>
    <property type="match status" value="3"/>
</dbReference>
<dbReference type="CDD" id="cd01948">
    <property type="entry name" value="EAL"/>
    <property type="match status" value="1"/>
</dbReference>
<dbReference type="EMBL" id="SLZV01000011">
    <property type="protein sequence ID" value="TCS68107.1"/>
    <property type="molecule type" value="Genomic_DNA"/>
</dbReference>
<feature type="domain" description="EAL" evidence="3">
    <location>
        <begin position="1156"/>
        <end position="1410"/>
    </location>
</feature>
<evidence type="ECO:0000313" key="6">
    <source>
        <dbReference type="EMBL" id="TCS68107.1"/>
    </source>
</evidence>
<dbReference type="Gene3D" id="3.30.450.20">
    <property type="entry name" value="PAS domain"/>
    <property type="match status" value="5"/>
</dbReference>
<dbReference type="InterPro" id="IPR035965">
    <property type="entry name" value="PAS-like_dom_sf"/>
</dbReference>
<keyword evidence="8" id="KW-1185">Reference proteome</keyword>
<dbReference type="NCBIfam" id="TIGR00254">
    <property type="entry name" value="GGDEF"/>
    <property type="match status" value="2"/>
</dbReference>
<dbReference type="Proteomes" id="UP000294613">
    <property type="component" value="Unassembled WGS sequence"/>
</dbReference>
<comment type="caution">
    <text evidence="6">The sequence shown here is derived from an EMBL/GenBank/DDBJ whole genome shotgun (WGS) entry which is preliminary data.</text>
</comment>
<feature type="domain" description="PAC" evidence="2">
    <location>
        <begin position="93"/>
        <end position="143"/>
    </location>
</feature>
<dbReference type="RefSeq" id="WP_116441901.1">
    <property type="nucleotide sequence ID" value="NZ_BHEO01000008.1"/>
</dbReference>
<dbReference type="PROSITE" id="PS50887">
    <property type="entry name" value="GGDEF"/>
    <property type="match status" value="2"/>
</dbReference>
<evidence type="ECO:0000313" key="5">
    <source>
        <dbReference type="EMBL" id="GBU05605.1"/>
    </source>
</evidence>
<dbReference type="InterPro" id="IPR001633">
    <property type="entry name" value="EAL_dom"/>
</dbReference>
<dbReference type="PROSITE" id="PS50883">
    <property type="entry name" value="EAL"/>
    <property type="match status" value="1"/>
</dbReference>
<dbReference type="CDD" id="cd01949">
    <property type="entry name" value="GGDEF"/>
    <property type="match status" value="1"/>
</dbReference>
<protein>
    <submittedName>
        <fullName evidence="6">PAS domain S-box-containing protein/diguanylate cyclase (GGDEF)-like protein</fullName>
    </submittedName>
</protein>
<dbReference type="InterPro" id="IPR013655">
    <property type="entry name" value="PAS_fold_3"/>
</dbReference>
<evidence type="ECO:0000259" key="4">
    <source>
        <dbReference type="PROSITE" id="PS50887"/>
    </source>
</evidence>
<evidence type="ECO:0000259" key="3">
    <source>
        <dbReference type="PROSITE" id="PS50883"/>
    </source>
</evidence>
<dbReference type="PANTHER" id="PTHR44757:SF2">
    <property type="entry name" value="BIOFILM ARCHITECTURE MAINTENANCE PROTEIN MBAA"/>
    <property type="match status" value="1"/>
</dbReference>
<dbReference type="SMART" id="SM00052">
    <property type="entry name" value="EAL"/>
    <property type="match status" value="1"/>
</dbReference>
<sequence length="1417" mass="164313">MTDHQISSLSSLLHQDLFEFLKGSISGGLLCGYTGEGFPFHFISDQLLHLLGFESREEYCTFIKNKLINGIHPDDREYTTDTVLSALNEDQTYEIKYRMLKKDGSFIWVIGQGKKFFHKNSEFVASICLDITDTIELQQELSELTQNIPGGVCKILMDQDFTLLYGNDSFYQLYGYTSAEMQTQLGNKLIATILPEDATSIMEIIERTYRSQESHFEFEQRIFHKDGSIRYLLTNGAFSHSRKGVPTLNCVIIDITKRRLSEQELAINEERFRIAVTQTQSVIFDYHIQKKQVVHSKETMHLYGLPEIMNDVPESFVRSKIIPRKHAAAFLSMYREIQQGSPHSSCTVEILAADGKYYWNTITMTTVFNGQHKPVRAIGVVENITQHKEMEYAYLKEETYRRALLADTLFYAEINLTEGIIDTLSEMNTQELMEHLCRSYDQYLRVEGIKNIHREDYPKFLETFSRKNLLANYANGIQELKLEYRHLTNFGKTCWVETTAHMMKDPVSGDIRCLLYLHDIDAAKRERLTLENASRLDPLTKLYNKGAAETLIRSQLEASSPDACHAFIIIDLDHFKKINDLHGHACGDKVLKETAKRIQQHFRSDDIIGRIGGDEFIAFIKNIPSKDFLIQKLEKLRYTVVPFRGILTYSMGICLTSNYGFDFEVLYEKADIALYHSKARGRNCFTFYTSVMHLPEQNGITRSEIVMEPEDSAWSEEIFHALIENLEDITYLSDPYTYELLYVSPQVRDILGLSGNDPIGKKCYEVLQGEHKPCPFCTNHLLDQKPVIWEHHHRLLNRDYLLKDKFITWNHRKVRMELAIDITDLKLNGIQQRFSIALTEYASLLESLSGTKEILQGTAQTLGKFYQADDVCLIHPTHTGNSYHFKCLWHYENSISQSALVQLTQIEKYAFIQDLFYTNDIIHIPDIEMLRPNYPEEMRLLERYEIRQMLGFSFSAEHPKNACLILSNPHTCGNELHFLRLVCHLLTNRLHSIDAEKKLDYNFWHDALTGLYNLASFSSYTKKRHFEELSSVGLVLADINGFKQINNTMGYSFGNQVLLDTARVFREYFPDAYHFRLSGNEFCIICENASGKYFYQQISLLQADPIVLRHDGISFGYHWMQKEVDFSILKSLAEDSMMEEKQKYYMETPYFAKRHRPTILQQTLRDLKEERFLIYLQPKVDLSSRKLIGAEALIRYRHEERGLIAPDFFIPPLEKEHLIRYIDLFVLEQACRLLRRWQQEGRKTFPISINFSRITLMEEEILPSLLELVHTYQISPSLIQIEITETIEEKDRDVLLTLSYQLRQAGFTIALDDFGTKYTNLSILTYMDFDVLKLDRSLIQTLCFRASNQTIIKHVIQMCKELPVEVIAEGIENEEQAALLTSMGCPSAQGYLFGAPMPISEFESRFMPAETDFKTSP</sequence>
<dbReference type="Pfam" id="PF00990">
    <property type="entry name" value="GGDEF"/>
    <property type="match status" value="2"/>
</dbReference>
<feature type="domain" description="PAC" evidence="2">
    <location>
        <begin position="216"/>
        <end position="267"/>
    </location>
</feature>
<dbReference type="Pfam" id="PF00563">
    <property type="entry name" value="EAL"/>
    <property type="match status" value="1"/>
</dbReference>
<dbReference type="Gene3D" id="3.30.70.270">
    <property type="match status" value="2"/>
</dbReference>
<dbReference type="Proteomes" id="UP000702954">
    <property type="component" value="Unassembled WGS sequence"/>
</dbReference>
<dbReference type="NCBIfam" id="TIGR00229">
    <property type="entry name" value="sensory_box"/>
    <property type="match status" value="2"/>
</dbReference>
<dbReference type="EMBL" id="BHEO01000008">
    <property type="protein sequence ID" value="GBU05605.1"/>
    <property type="molecule type" value="Genomic_DNA"/>
</dbReference>
<dbReference type="InterPro" id="IPR000700">
    <property type="entry name" value="PAS-assoc_C"/>
</dbReference>
<evidence type="ECO:0000259" key="1">
    <source>
        <dbReference type="PROSITE" id="PS50112"/>
    </source>
</evidence>
<reference evidence="6 7" key="2">
    <citation type="submission" date="2019-03" db="EMBL/GenBank/DDBJ databases">
        <title>Genomic Encyclopedia of Type Strains, Phase IV (KMG-IV): sequencing the most valuable type-strain genomes for metagenomic binning, comparative biology and taxonomic classification.</title>
        <authorList>
            <person name="Goeker M."/>
        </authorList>
    </citation>
    <scope>NUCLEOTIDE SEQUENCE [LARGE SCALE GENOMIC DNA]</scope>
    <source>
        <strain evidence="6 7">DSM 103426</strain>
    </source>
</reference>
<evidence type="ECO:0000313" key="8">
    <source>
        <dbReference type="Proteomes" id="UP000702954"/>
    </source>
</evidence>
<gene>
    <name evidence="6" type="ORF">EDD74_11152</name>
    <name evidence="5" type="ORF">FAEUMB_21460</name>
</gene>
<dbReference type="SMART" id="SM00267">
    <property type="entry name" value="GGDEF"/>
    <property type="match status" value="2"/>
</dbReference>
<dbReference type="SMART" id="SM00086">
    <property type="entry name" value="PAC"/>
    <property type="match status" value="4"/>
</dbReference>
<dbReference type="InterPro" id="IPR029787">
    <property type="entry name" value="Nucleotide_cyclase"/>
</dbReference>
<dbReference type="SUPFAM" id="SSF55785">
    <property type="entry name" value="PYP-like sensor domain (PAS domain)"/>
    <property type="match status" value="4"/>
</dbReference>
<dbReference type="InterPro" id="IPR043128">
    <property type="entry name" value="Rev_trsase/Diguanyl_cyclase"/>
</dbReference>
<dbReference type="InterPro" id="IPR052155">
    <property type="entry name" value="Biofilm_reg_signaling"/>
</dbReference>
<dbReference type="InterPro" id="IPR000014">
    <property type="entry name" value="PAS"/>
</dbReference>
<dbReference type="Pfam" id="PF13426">
    <property type="entry name" value="PAS_9"/>
    <property type="match status" value="2"/>
</dbReference>
<feature type="domain" description="PAS" evidence="1">
    <location>
        <begin position="715"/>
        <end position="770"/>
    </location>
</feature>
<feature type="domain" description="GGDEF" evidence="4">
    <location>
        <begin position="563"/>
        <end position="690"/>
    </location>
</feature>
<organism evidence="6 7">
    <name type="scientific">Faecalimonas umbilicata</name>
    <dbReference type="NCBI Taxonomy" id="1912855"/>
    <lineage>
        <taxon>Bacteria</taxon>
        <taxon>Bacillati</taxon>
        <taxon>Bacillota</taxon>
        <taxon>Clostridia</taxon>
        <taxon>Lachnospirales</taxon>
        <taxon>Lachnospiraceae</taxon>
        <taxon>Faecalimonas</taxon>
    </lineage>
</organism>
<dbReference type="Gene3D" id="3.20.20.450">
    <property type="entry name" value="EAL domain"/>
    <property type="match status" value="1"/>
</dbReference>
<dbReference type="SMART" id="SM00091">
    <property type="entry name" value="PAS"/>
    <property type="match status" value="3"/>
</dbReference>
<feature type="domain" description="GGDEF" evidence="4">
    <location>
        <begin position="1030"/>
        <end position="1153"/>
    </location>
</feature>
<accession>A0A4R3JRG1</accession>
<dbReference type="InterPro" id="IPR000160">
    <property type="entry name" value="GGDEF_dom"/>
</dbReference>
<dbReference type="PROSITE" id="PS50112">
    <property type="entry name" value="PAS"/>
    <property type="match status" value="2"/>
</dbReference>
<reference evidence="5 8" key="1">
    <citation type="journal article" date="2018" name="Int. J. Syst. Evol. Microbiol.">
        <title>Draft Genome Sequence of Faecalimonas umbilicata JCM 30896T, an Acetate-Producing Bacterium Isolated from Human Feces.</title>
        <authorList>
            <person name="Sakamoto M."/>
            <person name="Ikeyama N."/>
            <person name="Yuki M."/>
            <person name="Ohkuma M."/>
        </authorList>
    </citation>
    <scope>NUCLEOTIDE SEQUENCE [LARGE SCALE GENOMIC DNA]</scope>
    <source>
        <strain evidence="5 8">EGH7</strain>
    </source>
</reference>
<feature type="domain" description="PAC" evidence="2">
    <location>
        <begin position="344"/>
        <end position="396"/>
    </location>
</feature>
<name>A0A4R3JRG1_9FIRM</name>